<evidence type="ECO:0000313" key="3">
    <source>
        <dbReference type="Proteomes" id="UP001597368"/>
    </source>
</evidence>
<reference evidence="3" key="1">
    <citation type="journal article" date="2019" name="Int. J. Syst. Evol. Microbiol.">
        <title>The Global Catalogue of Microorganisms (GCM) 10K type strain sequencing project: providing services to taxonomists for standard genome sequencing and annotation.</title>
        <authorList>
            <consortium name="The Broad Institute Genomics Platform"/>
            <consortium name="The Broad Institute Genome Sequencing Center for Infectious Disease"/>
            <person name="Wu L."/>
            <person name="Ma J."/>
        </authorList>
    </citation>
    <scope>NUCLEOTIDE SEQUENCE [LARGE SCALE GENOMIC DNA]</scope>
    <source>
        <strain evidence="3">ICMP 6774ER</strain>
    </source>
</reference>
<sequence>MTDRFETLIDRQIREAQERGEFDDLPGAGKPLPNRNELNDELWWVKRKLADESLTMPLPPSLALRKEAESALAEARTAATEDEVRRILEEINGKIAEGNRKAMSGPPLNLMPYDVEEFLDGWRERRPGGGS</sequence>
<proteinExistence type="predicted"/>
<dbReference type="InterPro" id="IPR018961">
    <property type="entry name" value="DnaJ_homolog_subfam-C_membr-28"/>
</dbReference>
<dbReference type="EMBL" id="JBHUFV010000033">
    <property type="protein sequence ID" value="MFD1933574.1"/>
    <property type="molecule type" value="Genomic_DNA"/>
</dbReference>
<organism evidence="2 3">
    <name type="scientific">Nonomuraea mangrovi</name>
    <dbReference type="NCBI Taxonomy" id="2316207"/>
    <lineage>
        <taxon>Bacteria</taxon>
        <taxon>Bacillati</taxon>
        <taxon>Actinomycetota</taxon>
        <taxon>Actinomycetes</taxon>
        <taxon>Streptosporangiales</taxon>
        <taxon>Streptosporangiaceae</taxon>
        <taxon>Nonomuraea</taxon>
    </lineage>
</organism>
<keyword evidence="3" id="KW-1185">Reference proteome</keyword>
<name>A0ABW4SX99_9ACTN</name>
<dbReference type="RefSeq" id="WP_379573613.1">
    <property type="nucleotide sequence ID" value="NZ_JBHUFV010000033.1"/>
</dbReference>
<dbReference type="Proteomes" id="UP001597368">
    <property type="component" value="Unassembled WGS sequence"/>
</dbReference>
<dbReference type="Pfam" id="PF09350">
    <property type="entry name" value="DJC28_CD"/>
    <property type="match status" value="1"/>
</dbReference>
<protein>
    <submittedName>
        <fullName evidence="2">DUF1992 domain-containing protein</fullName>
    </submittedName>
</protein>
<comment type="caution">
    <text evidence="2">The sequence shown here is derived from an EMBL/GenBank/DDBJ whole genome shotgun (WGS) entry which is preliminary data.</text>
</comment>
<feature type="domain" description="DnaJ homologue subfamily C member 28 conserved" evidence="1">
    <location>
        <begin position="8"/>
        <end position="75"/>
    </location>
</feature>
<evidence type="ECO:0000259" key="1">
    <source>
        <dbReference type="Pfam" id="PF09350"/>
    </source>
</evidence>
<gene>
    <name evidence="2" type="ORF">ACFSKW_19120</name>
</gene>
<evidence type="ECO:0000313" key="2">
    <source>
        <dbReference type="EMBL" id="MFD1933574.1"/>
    </source>
</evidence>
<accession>A0ABW4SX99</accession>